<dbReference type="GO" id="GO:0006744">
    <property type="term" value="P:ubiquinone biosynthetic process"/>
    <property type="evidence" value="ECO:0007669"/>
    <property type="project" value="UniProtKB-UniRule"/>
</dbReference>
<comment type="cofactor">
    <cofactor evidence="1 13">
        <name>Mg(2+)</name>
        <dbReference type="ChEBI" id="CHEBI:18420"/>
    </cofactor>
</comment>
<comment type="pathway">
    <text evidence="13">Cofactor biosynthesis; ubiquinone biosynthesis.</text>
</comment>
<accession>A0A1X7VPU7</accession>
<keyword evidence="7 13" id="KW-1133">Transmembrane helix</keyword>
<comment type="catalytic activity">
    <reaction evidence="12">
        <text>an all-trans-polyprenyl diphosphate + 4-hydroxybenzoate = a 4-hydroxy-3-(all-trans-polyprenyl)benzoate + diphosphate</text>
        <dbReference type="Rhea" id="RHEA:44504"/>
        <dbReference type="Rhea" id="RHEA-COMP:9514"/>
        <dbReference type="Rhea" id="RHEA-COMP:9564"/>
        <dbReference type="ChEBI" id="CHEBI:17879"/>
        <dbReference type="ChEBI" id="CHEBI:33019"/>
        <dbReference type="ChEBI" id="CHEBI:58914"/>
        <dbReference type="ChEBI" id="CHEBI:78396"/>
        <dbReference type="EC" id="2.5.1.39"/>
    </reaction>
    <physiologicalReaction direction="left-to-right" evidence="12">
        <dbReference type="Rhea" id="RHEA:44505"/>
    </physiologicalReaction>
</comment>
<evidence type="ECO:0000256" key="9">
    <source>
        <dbReference type="ARBA" id="ARBA00023229"/>
    </source>
</evidence>
<comment type="catalytic activity">
    <reaction evidence="10">
        <text>all-trans-decaprenyl diphosphate + 4-hydroxybenzoate = 4-hydroxy-3-(all-trans-decaprenyl)benzoate + diphosphate</text>
        <dbReference type="Rhea" id="RHEA:44564"/>
        <dbReference type="ChEBI" id="CHEBI:17879"/>
        <dbReference type="ChEBI" id="CHEBI:33019"/>
        <dbReference type="ChEBI" id="CHEBI:60721"/>
        <dbReference type="ChEBI" id="CHEBI:84503"/>
        <dbReference type="EC" id="2.5.1.39"/>
    </reaction>
    <physiologicalReaction direction="left-to-right" evidence="10">
        <dbReference type="Rhea" id="RHEA:44565"/>
    </physiologicalReaction>
</comment>
<feature type="transmembrane region" description="Helical" evidence="13">
    <location>
        <begin position="273"/>
        <end position="296"/>
    </location>
</feature>
<reference evidence="15" key="1">
    <citation type="journal article" date="2010" name="Nature">
        <title>The Amphimedon queenslandica genome and the evolution of animal complexity.</title>
        <authorList>
            <person name="Srivastava M."/>
            <person name="Simakov O."/>
            <person name="Chapman J."/>
            <person name="Fahey B."/>
            <person name="Gauthier M.E."/>
            <person name="Mitros T."/>
            <person name="Richards G.S."/>
            <person name="Conaco C."/>
            <person name="Dacre M."/>
            <person name="Hellsten U."/>
            <person name="Larroux C."/>
            <person name="Putnam N.H."/>
            <person name="Stanke M."/>
            <person name="Adamska M."/>
            <person name="Darling A."/>
            <person name="Degnan S.M."/>
            <person name="Oakley T.H."/>
            <person name="Plachetzki D.C."/>
            <person name="Zhai Y."/>
            <person name="Adamski M."/>
            <person name="Calcino A."/>
            <person name="Cummins S.F."/>
            <person name="Goodstein D.M."/>
            <person name="Harris C."/>
            <person name="Jackson D.J."/>
            <person name="Leys S.P."/>
            <person name="Shu S."/>
            <person name="Woodcroft B.J."/>
            <person name="Vervoort M."/>
            <person name="Kosik K.S."/>
            <person name="Manning G."/>
            <person name="Degnan B.M."/>
            <person name="Rokhsar D.S."/>
        </authorList>
    </citation>
    <scope>NUCLEOTIDE SEQUENCE [LARGE SCALE GENOMIC DNA]</scope>
</reference>
<evidence type="ECO:0000256" key="10">
    <source>
        <dbReference type="ARBA" id="ARBA00049890"/>
    </source>
</evidence>
<dbReference type="EnsemblMetazoa" id="XM_003383250.2">
    <property type="protein sequence ID" value="XP_003383298.1"/>
    <property type="gene ID" value="LOC100641363"/>
</dbReference>
<evidence type="ECO:0000256" key="4">
    <source>
        <dbReference type="ARBA" id="ARBA00022679"/>
    </source>
</evidence>
<gene>
    <name evidence="14" type="primary">100641363</name>
</gene>
<reference evidence="14" key="2">
    <citation type="submission" date="2017-05" db="UniProtKB">
        <authorList>
            <consortium name="EnsemblMetazoa"/>
        </authorList>
    </citation>
    <scope>IDENTIFICATION</scope>
</reference>
<comment type="similarity">
    <text evidence="3 13">Belongs to the UbiA prenyltransferase family.</text>
</comment>
<evidence type="ECO:0000256" key="2">
    <source>
        <dbReference type="ARBA" id="ARBA00004141"/>
    </source>
</evidence>
<keyword evidence="4 13" id="KW-0808">Transferase</keyword>
<dbReference type="InterPro" id="IPR030470">
    <property type="entry name" value="UbiA_prenylTrfase_CS"/>
</dbReference>
<dbReference type="Pfam" id="PF01040">
    <property type="entry name" value="UbiA"/>
    <property type="match status" value="1"/>
</dbReference>
<dbReference type="InterPro" id="IPR044878">
    <property type="entry name" value="UbiA_sf"/>
</dbReference>
<keyword evidence="6 13" id="KW-0812">Transmembrane</keyword>
<comment type="catalytic activity">
    <reaction evidence="11">
        <text>all-trans-nonaprenyl diphosphate + 4-hydroxybenzoate = 4-hydroxy-3-(all-trans-nonaprenyl)benzoate + diphosphate</text>
        <dbReference type="Rhea" id="RHEA:17709"/>
        <dbReference type="ChEBI" id="CHEBI:17879"/>
        <dbReference type="ChEBI" id="CHEBI:33019"/>
        <dbReference type="ChEBI" id="CHEBI:58391"/>
        <dbReference type="ChEBI" id="CHEBI:84502"/>
        <dbReference type="EC" id="2.5.1.39"/>
    </reaction>
    <physiologicalReaction direction="left-to-right" evidence="11">
        <dbReference type="Rhea" id="RHEA:17710"/>
    </physiologicalReaction>
</comment>
<proteinExistence type="inferred from homology"/>
<dbReference type="PANTHER" id="PTHR11048:SF28">
    <property type="entry name" value="4-HYDROXYBENZOATE POLYPRENYLTRANSFERASE, MITOCHONDRIAL"/>
    <property type="match status" value="1"/>
</dbReference>
<evidence type="ECO:0000256" key="12">
    <source>
        <dbReference type="ARBA" id="ARBA00051182"/>
    </source>
</evidence>
<dbReference type="KEGG" id="aqu:100641363"/>
<keyword evidence="13" id="KW-0496">Mitochondrion</keyword>
<feature type="transmembrane region" description="Helical" evidence="13">
    <location>
        <begin position="126"/>
        <end position="148"/>
    </location>
</feature>
<evidence type="ECO:0000256" key="7">
    <source>
        <dbReference type="ARBA" id="ARBA00022989"/>
    </source>
</evidence>
<dbReference type="EC" id="2.5.1.39" evidence="13"/>
<name>A0A1X7VPU7_AMPQE</name>
<dbReference type="Gene3D" id="1.20.120.1780">
    <property type="entry name" value="UbiA prenyltransferase"/>
    <property type="match status" value="1"/>
</dbReference>
<evidence type="ECO:0000256" key="6">
    <source>
        <dbReference type="ARBA" id="ARBA00022692"/>
    </source>
</evidence>
<feature type="transmembrane region" description="Helical" evidence="13">
    <location>
        <begin position="208"/>
        <end position="226"/>
    </location>
</feature>
<dbReference type="CDD" id="cd13959">
    <property type="entry name" value="PT_UbiA_COQ2"/>
    <property type="match status" value="1"/>
</dbReference>
<dbReference type="UniPathway" id="UPA00232"/>
<dbReference type="NCBIfam" id="TIGR01474">
    <property type="entry name" value="ubiA_proteo"/>
    <property type="match status" value="1"/>
</dbReference>
<evidence type="ECO:0000313" key="14">
    <source>
        <dbReference type="EnsemblMetazoa" id="Aqu2.1.41875_001"/>
    </source>
</evidence>
<dbReference type="GO" id="GO:0008412">
    <property type="term" value="F:4-hydroxybenzoate polyprenyltransferase activity"/>
    <property type="evidence" value="ECO:0007669"/>
    <property type="project" value="UniProtKB-EC"/>
</dbReference>
<dbReference type="eggNOG" id="KOG1381">
    <property type="taxonomic scope" value="Eukaryota"/>
</dbReference>
<dbReference type="Gene3D" id="1.10.357.140">
    <property type="entry name" value="UbiA prenyltransferase"/>
    <property type="match status" value="1"/>
</dbReference>
<sequence length="328" mass="36480">MFVGIIYRRFLSDGFKKRFLSALPPVGYEAPKQTIVNSFPPSWQPYLRLIRLDRPIGTTLLYWPCAWSIVMATEPGLLPHWSLLATFGAGSFVMRGAGCIINDLWDRNYDSKVFRTSSRPIASGQVSPFKGLVFLGANLSAGLCILLSLNQYSILLGAASLPLVAIYPLMKRYTFWPQVVLGLTFNWGALLGYSAVRGYCDWSICAPLYLACISWTLFYDTIYAYQDTKDDVKLGLKSTAIKFGDNGKYWLSLFAASTSSLLLLSGYQASLSWPYYLGVGAASCHLAWQIWSVNLLDPVQCLKTFKSNNHVGILLLLGLFAAVLTPKR</sequence>
<feature type="transmembrane region" description="Helical" evidence="13">
    <location>
        <begin position="308"/>
        <end position="325"/>
    </location>
</feature>
<dbReference type="EnsemblMetazoa" id="Aqu2.1.41875_001">
    <property type="protein sequence ID" value="Aqu2.1.41875_001"/>
    <property type="gene ID" value="Aqu2.1.41875"/>
</dbReference>
<dbReference type="Proteomes" id="UP000007879">
    <property type="component" value="Unassembled WGS sequence"/>
</dbReference>
<dbReference type="HAMAP" id="MF_01635">
    <property type="entry name" value="UbiA"/>
    <property type="match status" value="1"/>
</dbReference>
<dbReference type="OrthoDB" id="18170at2759"/>
<dbReference type="InterPro" id="IPR039653">
    <property type="entry name" value="Prenyltransferase"/>
</dbReference>
<keyword evidence="15" id="KW-1185">Reference proteome</keyword>
<keyword evidence="9 13" id="KW-0414">Isoprene biosynthesis</keyword>
<dbReference type="FunFam" id="1.20.120.1780:FF:000001">
    <property type="entry name" value="4-hydroxybenzoate octaprenyltransferase"/>
    <property type="match status" value="1"/>
</dbReference>
<evidence type="ECO:0000256" key="1">
    <source>
        <dbReference type="ARBA" id="ARBA00001946"/>
    </source>
</evidence>
<keyword evidence="8 13" id="KW-0472">Membrane</keyword>
<dbReference type="GO" id="GO:0005743">
    <property type="term" value="C:mitochondrial inner membrane"/>
    <property type="evidence" value="ECO:0007669"/>
    <property type="project" value="UniProtKB-SubCell"/>
</dbReference>
<evidence type="ECO:0000313" key="15">
    <source>
        <dbReference type="Proteomes" id="UP000007879"/>
    </source>
</evidence>
<dbReference type="PANTHER" id="PTHR11048">
    <property type="entry name" value="PRENYLTRANSFERASES"/>
    <property type="match status" value="1"/>
</dbReference>
<dbReference type="GO" id="GO:0008299">
    <property type="term" value="P:isoprenoid biosynthetic process"/>
    <property type="evidence" value="ECO:0007669"/>
    <property type="project" value="UniProtKB-UniRule"/>
</dbReference>
<organism evidence="14">
    <name type="scientific">Amphimedon queenslandica</name>
    <name type="common">Sponge</name>
    <dbReference type="NCBI Taxonomy" id="400682"/>
    <lineage>
        <taxon>Eukaryota</taxon>
        <taxon>Metazoa</taxon>
        <taxon>Porifera</taxon>
        <taxon>Demospongiae</taxon>
        <taxon>Heteroscleromorpha</taxon>
        <taxon>Haplosclerida</taxon>
        <taxon>Niphatidae</taxon>
        <taxon>Amphimedon</taxon>
    </lineage>
</organism>
<dbReference type="InterPro" id="IPR006370">
    <property type="entry name" value="HB_polyprenyltransferase-like"/>
</dbReference>
<dbReference type="FunFam" id="1.10.357.140:FF:000003">
    <property type="entry name" value="4-hydroxybenzoate polyprenyltransferase, mitochondrial"/>
    <property type="match status" value="1"/>
</dbReference>
<evidence type="ECO:0000256" key="3">
    <source>
        <dbReference type="ARBA" id="ARBA00005985"/>
    </source>
</evidence>
<evidence type="ECO:0000256" key="13">
    <source>
        <dbReference type="HAMAP-Rule" id="MF_03189"/>
    </source>
</evidence>
<dbReference type="AlphaFoldDB" id="A0A1X7VPU7"/>
<dbReference type="PROSITE" id="PS00943">
    <property type="entry name" value="UBIA"/>
    <property type="match status" value="1"/>
</dbReference>
<feature type="transmembrane region" description="Helical" evidence="13">
    <location>
        <begin position="179"/>
        <end position="196"/>
    </location>
</feature>
<evidence type="ECO:0000256" key="11">
    <source>
        <dbReference type="ARBA" id="ARBA00050454"/>
    </source>
</evidence>
<dbReference type="STRING" id="400682.A0A1X7VPU7"/>
<dbReference type="InParanoid" id="A0A1X7VPU7"/>
<keyword evidence="13" id="KW-0999">Mitochondrion inner membrane</keyword>
<comment type="subcellular location">
    <subcellularLocation>
        <location evidence="2">Membrane</location>
        <topology evidence="2">Multi-pass membrane protein</topology>
    </subcellularLocation>
    <subcellularLocation>
        <location evidence="13">Mitochondrion inner membrane</location>
        <topology evidence="13">Multi-pass membrane protein</topology>
        <orientation evidence="13">Matrix side</orientation>
    </subcellularLocation>
</comment>
<dbReference type="InterPro" id="IPR000537">
    <property type="entry name" value="UbiA_prenyltransferase"/>
</dbReference>
<evidence type="ECO:0000256" key="8">
    <source>
        <dbReference type="ARBA" id="ARBA00023136"/>
    </source>
</evidence>
<evidence type="ECO:0000256" key="5">
    <source>
        <dbReference type="ARBA" id="ARBA00022688"/>
    </source>
</evidence>
<keyword evidence="5 13" id="KW-0831">Ubiquinone biosynthesis</keyword>
<protein>
    <recommendedName>
        <fullName evidence="13">4-hydroxybenzoate polyprenyltransferase, mitochondrial</fullName>
        <shortName evidence="13">4-HB polyprenyltransferase</shortName>
        <ecNumber evidence="13">2.5.1.39</ecNumber>
    </recommendedName>
    <alternativeName>
        <fullName evidence="13">Para-hydroxybenzoate--polyprenyltransferase</fullName>
        <shortName evidence="13">PHB:PPT</shortName>
        <shortName evidence="13">PHB:polyprenyltransferase</shortName>
    </alternativeName>
</protein>
<comment type="function">
    <text evidence="13">Catalyzes the prenylation of para-hydroxybenzoate (PHB) with an all-trans polyprenyl group. Mediates the second step in the final reaction sequence of coenzyme Q (CoQ) biosynthesis, which is the condensation of the polyisoprenoid side chain with PHB, generating the first membrane-bound Q intermediate.</text>
</comment>